<dbReference type="Proteomes" id="UP001595840">
    <property type="component" value="Unassembled WGS sequence"/>
</dbReference>
<name>A0ABV8V7S4_9GAMM</name>
<evidence type="ECO:0000256" key="5">
    <source>
        <dbReference type="SAM" id="Phobius"/>
    </source>
</evidence>
<organism evidence="6 7">
    <name type="scientific">Simiduia curdlanivorans</name>
    <dbReference type="NCBI Taxonomy" id="1492769"/>
    <lineage>
        <taxon>Bacteria</taxon>
        <taxon>Pseudomonadati</taxon>
        <taxon>Pseudomonadota</taxon>
        <taxon>Gammaproteobacteria</taxon>
        <taxon>Cellvibrionales</taxon>
        <taxon>Cellvibrionaceae</taxon>
        <taxon>Simiduia</taxon>
    </lineage>
</organism>
<accession>A0ABV8V7S4</accession>
<reference evidence="7" key="1">
    <citation type="journal article" date="2019" name="Int. J. Syst. Evol. Microbiol.">
        <title>The Global Catalogue of Microorganisms (GCM) 10K type strain sequencing project: providing services to taxonomists for standard genome sequencing and annotation.</title>
        <authorList>
            <consortium name="The Broad Institute Genomics Platform"/>
            <consortium name="The Broad Institute Genome Sequencing Center for Infectious Disease"/>
            <person name="Wu L."/>
            <person name="Ma J."/>
        </authorList>
    </citation>
    <scope>NUCLEOTIDE SEQUENCE [LARGE SCALE GENOMIC DNA]</scope>
    <source>
        <strain evidence="7">CECT 8570</strain>
    </source>
</reference>
<comment type="caution">
    <text evidence="6">The sequence shown here is derived from an EMBL/GenBank/DDBJ whole genome shotgun (WGS) entry which is preliminary data.</text>
</comment>
<feature type="transmembrane region" description="Helical" evidence="5">
    <location>
        <begin position="167"/>
        <end position="186"/>
    </location>
</feature>
<evidence type="ECO:0000256" key="1">
    <source>
        <dbReference type="ARBA" id="ARBA00004141"/>
    </source>
</evidence>
<dbReference type="EMBL" id="JBHSCX010000020">
    <property type="protein sequence ID" value="MFC4363243.1"/>
    <property type="molecule type" value="Genomic_DNA"/>
</dbReference>
<keyword evidence="4 5" id="KW-0472">Membrane</keyword>
<gene>
    <name evidence="6" type="ORF">ACFOX3_13090</name>
</gene>
<protein>
    <recommendedName>
        <fullName evidence="8">Rhombosortase</fullName>
    </recommendedName>
</protein>
<keyword evidence="7" id="KW-1185">Reference proteome</keyword>
<dbReference type="SUPFAM" id="SSF144091">
    <property type="entry name" value="Rhomboid-like"/>
    <property type="match status" value="1"/>
</dbReference>
<dbReference type="Gene3D" id="1.20.1540.10">
    <property type="entry name" value="Rhomboid-like"/>
    <property type="match status" value="1"/>
</dbReference>
<feature type="transmembrane region" description="Helical" evidence="5">
    <location>
        <begin position="63"/>
        <end position="80"/>
    </location>
</feature>
<feature type="transmembrane region" description="Helical" evidence="5">
    <location>
        <begin position="141"/>
        <end position="161"/>
    </location>
</feature>
<feature type="transmembrane region" description="Helical" evidence="5">
    <location>
        <begin position="112"/>
        <end position="129"/>
    </location>
</feature>
<evidence type="ECO:0000313" key="6">
    <source>
        <dbReference type="EMBL" id="MFC4363243.1"/>
    </source>
</evidence>
<evidence type="ECO:0000256" key="4">
    <source>
        <dbReference type="ARBA" id="ARBA00023136"/>
    </source>
</evidence>
<sequence>MQSQPLRLARFTHHAGLPLLLLAALLLAFIPSQSESFLACSIFPARDLLSLQWLTGHVCHTSLQHWALNATGLGIFALLYSRCFTALAFALLVSALLVGTNIYLYFFYRLDFYLGLSSILYGLFLFAALSQFGQQKVMSMLILLALAMQFGASYLALYPLSNTDLPAATDVHLAAAGISIFLYGLFRGWRHWR</sequence>
<evidence type="ECO:0008006" key="8">
    <source>
        <dbReference type="Google" id="ProtNLM"/>
    </source>
</evidence>
<evidence type="ECO:0000256" key="3">
    <source>
        <dbReference type="ARBA" id="ARBA00022989"/>
    </source>
</evidence>
<dbReference type="InterPro" id="IPR035952">
    <property type="entry name" value="Rhomboid-like_sf"/>
</dbReference>
<evidence type="ECO:0000256" key="2">
    <source>
        <dbReference type="ARBA" id="ARBA00022692"/>
    </source>
</evidence>
<feature type="transmembrane region" description="Helical" evidence="5">
    <location>
        <begin position="87"/>
        <end position="106"/>
    </location>
</feature>
<keyword evidence="2 5" id="KW-0812">Transmembrane</keyword>
<evidence type="ECO:0000313" key="7">
    <source>
        <dbReference type="Proteomes" id="UP001595840"/>
    </source>
</evidence>
<comment type="subcellular location">
    <subcellularLocation>
        <location evidence="1">Membrane</location>
        <topology evidence="1">Multi-pass membrane protein</topology>
    </subcellularLocation>
</comment>
<dbReference type="RefSeq" id="WP_290260913.1">
    <property type="nucleotide sequence ID" value="NZ_JAUFQG010000004.1"/>
</dbReference>
<proteinExistence type="predicted"/>
<keyword evidence="3 5" id="KW-1133">Transmembrane helix</keyword>